<evidence type="ECO:0000256" key="4">
    <source>
        <dbReference type="ARBA" id="ARBA00022989"/>
    </source>
</evidence>
<keyword evidence="9" id="KW-1185">Reference proteome</keyword>
<comment type="caution">
    <text evidence="8">The sequence shown here is derived from an EMBL/GenBank/DDBJ whole genome shotgun (WGS) entry which is preliminary data.</text>
</comment>
<evidence type="ECO:0000256" key="1">
    <source>
        <dbReference type="ARBA" id="ARBA00004141"/>
    </source>
</evidence>
<feature type="transmembrane region" description="Helical" evidence="6">
    <location>
        <begin position="307"/>
        <end position="326"/>
    </location>
</feature>
<keyword evidence="5 6" id="KW-0472">Membrane</keyword>
<dbReference type="GO" id="GO:0022857">
    <property type="term" value="F:transmembrane transporter activity"/>
    <property type="evidence" value="ECO:0007669"/>
    <property type="project" value="InterPro"/>
</dbReference>
<dbReference type="Proteomes" id="UP000284395">
    <property type="component" value="Unassembled WGS sequence"/>
</dbReference>
<gene>
    <name evidence="8" type="ORF">D6851_03475</name>
</gene>
<accession>A0A420ESD3</accession>
<dbReference type="Gene3D" id="1.20.1250.20">
    <property type="entry name" value="MFS general substrate transporter like domains"/>
    <property type="match status" value="1"/>
</dbReference>
<feature type="transmembrane region" description="Helical" evidence="6">
    <location>
        <begin position="137"/>
        <end position="158"/>
    </location>
</feature>
<keyword evidence="3 6" id="KW-0812">Transmembrane</keyword>
<feature type="transmembrane region" description="Helical" evidence="6">
    <location>
        <begin position="435"/>
        <end position="455"/>
    </location>
</feature>
<feature type="transmembrane region" description="Helical" evidence="6">
    <location>
        <begin position="338"/>
        <end position="359"/>
    </location>
</feature>
<dbReference type="OrthoDB" id="7400989at2"/>
<reference evidence="8 9" key="1">
    <citation type="submission" date="2018-09" db="EMBL/GenBank/DDBJ databases">
        <title>Altererythrobacter spongiae sp. nov., isolated from a marine sponge.</title>
        <authorList>
            <person name="Zhuang L."/>
            <person name="Luo L."/>
        </authorList>
    </citation>
    <scope>NUCLEOTIDE SEQUENCE [LARGE SCALE GENOMIC DNA]</scope>
    <source>
        <strain evidence="8 9">HN-Y73</strain>
    </source>
</reference>
<sequence length="471" mass="50902">MSGREMMASISPPTTEQAEGIAASADMGTMPAGQSWPSARRAWTCVALLACAHMINMFDNGLTGFLVTLIKADLQASDAEMSLLIGFAPVAFYALVGLPMARLIDRYPRTIVMPIGSLFVGTFTLMCGLAQNFWQLFLARMFVGSSATVNGPGFYSLLADYFPPHKLSRAIAGMQVGFVLGTALASLLGGVLVAMAIGWGTSDWFGLTIRPWHKVYMVGAAGAFLVSLILWSIKEPDRRELATLKPGEKAKMMPVSETLHEVWRRRAVYLPLFLALGFMSLEMGGIAPWRVAFMERNYGWDVAKIGAWSAGTMLIFSLIGLPLGTWMTEFFQKRYDDAPVRAILVSWVIALPFSVAGPLMPTGELMMLCTGVGITFAMASAIPQNTAVQIITPNRMRAQVTAMYLFMMTVVGGLGANLLTAISGALGGEAYLGEAMALAVAIMTPLAIICVMTGLKPYAREIRERREAGVM</sequence>
<keyword evidence="4 6" id="KW-1133">Transmembrane helix</keyword>
<feature type="transmembrane region" description="Helical" evidence="6">
    <location>
        <begin position="45"/>
        <end position="70"/>
    </location>
</feature>
<dbReference type="InterPro" id="IPR020846">
    <property type="entry name" value="MFS_dom"/>
</dbReference>
<evidence type="ECO:0000256" key="5">
    <source>
        <dbReference type="ARBA" id="ARBA00023136"/>
    </source>
</evidence>
<dbReference type="PROSITE" id="PS50850">
    <property type="entry name" value="MFS"/>
    <property type="match status" value="1"/>
</dbReference>
<evidence type="ECO:0000256" key="2">
    <source>
        <dbReference type="ARBA" id="ARBA00022448"/>
    </source>
</evidence>
<organism evidence="8 9">
    <name type="scientific">Altericroceibacterium spongiae</name>
    <dbReference type="NCBI Taxonomy" id="2320269"/>
    <lineage>
        <taxon>Bacteria</taxon>
        <taxon>Pseudomonadati</taxon>
        <taxon>Pseudomonadota</taxon>
        <taxon>Alphaproteobacteria</taxon>
        <taxon>Sphingomonadales</taxon>
        <taxon>Erythrobacteraceae</taxon>
        <taxon>Altericroceibacterium</taxon>
    </lineage>
</organism>
<feature type="transmembrane region" description="Helical" evidence="6">
    <location>
        <begin position="267"/>
        <end position="287"/>
    </location>
</feature>
<proteinExistence type="predicted"/>
<comment type="subcellular location">
    <subcellularLocation>
        <location evidence="1">Membrane</location>
        <topology evidence="1">Multi-pass membrane protein</topology>
    </subcellularLocation>
</comment>
<dbReference type="Pfam" id="PF07690">
    <property type="entry name" value="MFS_1"/>
    <property type="match status" value="1"/>
</dbReference>
<name>A0A420ESD3_9SPHN</name>
<dbReference type="InterPro" id="IPR011701">
    <property type="entry name" value="MFS"/>
</dbReference>
<evidence type="ECO:0000256" key="3">
    <source>
        <dbReference type="ARBA" id="ARBA00022692"/>
    </source>
</evidence>
<dbReference type="PANTHER" id="PTHR23505:SF79">
    <property type="entry name" value="PROTEIN SPINSTER"/>
    <property type="match status" value="1"/>
</dbReference>
<protein>
    <submittedName>
        <fullName evidence="8">MFS transporter</fullName>
    </submittedName>
</protein>
<dbReference type="InterPro" id="IPR044770">
    <property type="entry name" value="MFS_spinster-like"/>
</dbReference>
<dbReference type="SUPFAM" id="SSF103473">
    <property type="entry name" value="MFS general substrate transporter"/>
    <property type="match status" value="1"/>
</dbReference>
<feature type="transmembrane region" description="Helical" evidence="6">
    <location>
        <begin position="403"/>
        <end position="423"/>
    </location>
</feature>
<feature type="domain" description="Major facilitator superfamily (MFS) profile" evidence="7">
    <location>
        <begin position="45"/>
        <end position="459"/>
    </location>
</feature>
<evidence type="ECO:0000313" key="9">
    <source>
        <dbReference type="Proteomes" id="UP000284395"/>
    </source>
</evidence>
<dbReference type="EMBL" id="RAPF01000001">
    <property type="protein sequence ID" value="RKF23533.1"/>
    <property type="molecule type" value="Genomic_DNA"/>
</dbReference>
<keyword evidence="2" id="KW-0813">Transport</keyword>
<feature type="transmembrane region" description="Helical" evidence="6">
    <location>
        <begin position="111"/>
        <end position="131"/>
    </location>
</feature>
<dbReference type="InterPro" id="IPR036259">
    <property type="entry name" value="MFS_trans_sf"/>
</dbReference>
<feature type="transmembrane region" description="Helical" evidence="6">
    <location>
        <begin position="82"/>
        <end position="104"/>
    </location>
</feature>
<evidence type="ECO:0000259" key="7">
    <source>
        <dbReference type="PROSITE" id="PS50850"/>
    </source>
</evidence>
<dbReference type="GO" id="GO:0016020">
    <property type="term" value="C:membrane"/>
    <property type="evidence" value="ECO:0007669"/>
    <property type="project" value="UniProtKB-SubCell"/>
</dbReference>
<evidence type="ECO:0000256" key="6">
    <source>
        <dbReference type="SAM" id="Phobius"/>
    </source>
</evidence>
<dbReference type="AlphaFoldDB" id="A0A420ESD3"/>
<feature type="transmembrane region" description="Helical" evidence="6">
    <location>
        <begin position="365"/>
        <end position="382"/>
    </location>
</feature>
<feature type="transmembrane region" description="Helical" evidence="6">
    <location>
        <begin position="170"/>
        <end position="195"/>
    </location>
</feature>
<evidence type="ECO:0000313" key="8">
    <source>
        <dbReference type="EMBL" id="RKF23533.1"/>
    </source>
</evidence>
<feature type="transmembrane region" description="Helical" evidence="6">
    <location>
        <begin position="215"/>
        <end position="233"/>
    </location>
</feature>
<dbReference type="PANTHER" id="PTHR23505">
    <property type="entry name" value="SPINSTER"/>
    <property type="match status" value="1"/>
</dbReference>